<evidence type="ECO:0000313" key="5">
    <source>
        <dbReference type="Proteomes" id="UP001068021"/>
    </source>
</evidence>
<dbReference type="Pfam" id="PF09843">
    <property type="entry name" value="DUF2070"/>
    <property type="match status" value="1"/>
</dbReference>
<feature type="transmembrane region" description="Helical" evidence="1">
    <location>
        <begin position="185"/>
        <end position="207"/>
    </location>
</feature>
<keyword evidence="1" id="KW-0472">Membrane</keyword>
<evidence type="ECO:0000313" key="3">
    <source>
        <dbReference type="EMBL" id="MCZ3364940.1"/>
    </source>
</evidence>
<name>A0A9E5A3A2_9EURY</name>
<gene>
    <name evidence="4" type="ORF">O3H35_08615</name>
    <name evidence="3" type="ORF">O3H54_03495</name>
</gene>
<feature type="transmembrane region" description="Helical" evidence="1">
    <location>
        <begin position="585"/>
        <end position="604"/>
    </location>
</feature>
<evidence type="ECO:0000259" key="2">
    <source>
        <dbReference type="Pfam" id="PF09843"/>
    </source>
</evidence>
<dbReference type="Proteomes" id="UP001068021">
    <property type="component" value="Unassembled WGS sequence"/>
</dbReference>
<feature type="transmembrane region" description="Helical" evidence="1">
    <location>
        <begin position="21"/>
        <end position="42"/>
    </location>
</feature>
<reference evidence="4" key="1">
    <citation type="submission" date="2022-12" db="EMBL/GenBank/DDBJ databases">
        <title>Reclassification of two methanogenic archaea species isolated from the Kolyma lowland permafrost.</title>
        <authorList>
            <person name="Trubitsyn V.E."/>
            <person name="Rivkina E.M."/>
            <person name="Shcherbakova V.A."/>
        </authorList>
    </citation>
    <scope>NUCLEOTIDE SEQUENCE</scope>
    <source>
        <strain evidence="3">M2</strain>
        <strain evidence="4">MK4</strain>
    </source>
</reference>
<feature type="transmembrane region" description="Helical" evidence="1">
    <location>
        <begin position="94"/>
        <end position="115"/>
    </location>
</feature>
<dbReference type="Proteomes" id="UP001074446">
    <property type="component" value="Unassembled WGS sequence"/>
</dbReference>
<feature type="transmembrane region" description="Helical" evidence="1">
    <location>
        <begin position="121"/>
        <end position="140"/>
    </location>
</feature>
<evidence type="ECO:0000256" key="1">
    <source>
        <dbReference type="SAM" id="Phobius"/>
    </source>
</evidence>
<keyword evidence="1" id="KW-1133">Transmembrane helix</keyword>
<feature type="domain" description="DUF2070" evidence="2">
    <location>
        <begin position="9"/>
        <end position="597"/>
    </location>
</feature>
<sequence length="609" mass="65415">MSSENKLVSLTKYIMTLPPTRISLFSMVFLSFIIGCIAFLLAPSPNDSILYSIVYGGSTGFLIFGLMSIMGGGLTQPMVNSFKGRHMKMKQSMFLALASMMIVGVIYLIGSVVSVFTVNNYVLNALIFGCVIAFAFRTLVIWGTSNISLLKSVVISVVQPALILSMLVVISFLTSVTTNMGDFSIIAIVGKIVIASVILVIAIYSFVAVIESPMRKNLGVGGLELLSLALAHITEGSPAMETLFEDIGEPIDTLTGIFSFKGKNGVKAIFLSPCVHPGPLGNIGGGNMPTILSNKFDVFTMVSHGPSTHDFNPVASKEINKIEKVVKDALNNMDYSESASKFFRVENEGAVIGAQYFDKNLLMLATFAPGGFDDIDFGVGLALMNLAKASCEAQNVVLVDCHNSFKGEGGRVLPGNKEVFELMGAVEKLKSPEQENGIKVGCSSDPLDSVSKEDGVGQSGIKVMVIEVGAQKTAYILLDSNNMVIGFRDVILEKVKTLGLDYAEVMTTDTHFVNTMSGGHNPVGTKMQDEIIDAILKCTKEALNDLEDVSVGCKVANIKDIKTFGPLNATELVTTISSIVAVSRIFAPLVFLLALLFVFIWIFYGTFSI</sequence>
<dbReference type="EMBL" id="JAPVES010000030">
    <property type="protein sequence ID" value="MCZ3372695.1"/>
    <property type="molecule type" value="Genomic_DNA"/>
</dbReference>
<feature type="transmembrane region" description="Helical" evidence="1">
    <location>
        <begin position="152"/>
        <end position="173"/>
    </location>
</feature>
<evidence type="ECO:0000313" key="4">
    <source>
        <dbReference type="EMBL" id="MCZ3372695.1"/>
    </source>
</evidence>
<proteinExistence type="predicted"/>
<dbReference type="EMBL" id="JAPVER010000018">
    <property type="protein sequence ID" value="MCZ3364940.1"/>
    <property type="molecule type" value="Genomic_DNA"/>
</dbReference>
<dbReference type="RefSeq" id="WP_048080246.1">
    <property type="nucleotide sequence ID" value="NZ_JAPVER010000018.1"/>
</dbReference>
<feature type="transmembrane region" description="Helical" evidence="1">
    <location>
        <begin position="48"/>
        <end position="74"/>
    </location>
</feature>
<comment type="caution">
    <text evidence="4">The sequence shown here is derived from an EMBL/GenBank/DDBJ whole genome shotgun (WGS) entry which is preliminary data.</text>
</comment>
<keyword evidence="1" id="KW-0812">Transmembrane</keyword>
<accession>A0A9E5A3A2</accession>
<dbReference type="AlphaFoldDB" id="A0A9E5A3A2"/>
<protein>
    <submittedName>
        <fullName evidence="4">DUF2070 family protein</fullName>
    </submittedName>
</protein>
<keyword evidence="5" id="KW-1185">Reference proteome</keyword>
<organism evidence="4">
    <name type="scientific">Methanobacterium veterum</name>
    <dbReference type="NCBI Taxonomy" id="408577"/>
    <lineage>
        <taxon>Archaea</taxon>
        <taxon>Methanobacteriati</taxon>
        <taxon>Methanobacteriota</taxon>
        <taxon>Methanomada group</taxon>
        <taxon>Methanobacteria</taxon>
        <taxon>Methanobacteriales</taxon>
        <taxon>Methanobacteriaceae</taxon>
        <taxon>Methanobacterium</taxon>
    </lineage>
</organism>
<dbReference type="InterPro" id="IPR019204">
    <property type="entry name" value="DUF2070_membrane"/>
</dbReference>